<protein>
    <recommendedName>
        <fullName evidence="3">Nucleoside 2-deoxyribosyltransferase</fullName>
    </recommendedName>
</protein>
<name>A0A9P4N568_9PLEO</name>
<dbReference type="AlphaFoldDB" id="A0A9P4N568"/>
<proteinExistence type="predicted"/>
<organism evidence="1 2">
    <name type="scientific">Lojkania enalia</name>
    <dbReference type="NCBI Taxonomy" id="147567"/>
    <lineage>
        <taxon>Eukaryota</taxon>
        <taxon>Fungi</taxon>
        <taxon>Dikarya</taxon>
        <taxon>Ascomycota</taxon>
        <taxon>Pezizomycotina</taxon>
        <taxon>Dothideomycetes</taxon>
        <taxon>Pleosporomycetidae</taxon>
        <taxon>Pleosporales</taxon>
        <taxon>Pleosporales incertae sedis</taxon>
        <taxon>Lojkania</taxon>
    </lineage>
</organism>
<dbReference type="OrthoDB" id="2893324at2759"/>
<sequence length="175" mass="19769">MSIIQSPGFVEYKAPFKPELDKPSVILFGSIERNVTAGWQAELSSALSDLPIAILNPLREDWDSSWVEDISFPKFREQVEWEMEYAQKADVIAVYFAPDTLAPISLLELGMYAGTGKAIVGCPKGFYKRGNVQMVCIRYDIPLVDSKQELKDKVRQKLVEKLGDDKPKEPNKDEL</sequence>
<comment type="caution">
    <text evidence="1">The sequence shown here is derived from an EMBL/GenBank/DDBJ whole genome shotgun (WGS) entry which is preliminary data.</text>
</comment>
<keyword evidence="2" id="KW-1185">Reference proteome</keyword>
<evidence type="ECO:0000313" key="2">
    <source>
        <dbReference type="Proteomes" id="UP000800093"/>
    </source>
</evidence>
<dbReference type="Pfam" id="PF15891">
    <property type="entry name" value="Nuc_deoxyri_tr2"/>
    <property type="match status" value="1"/>
</dbReference>
<evidence type="ECO:0008006" key="3">
    <source>
        <dbReference type="Google" id="ProtNLM"/>
    </source>
</evidence>
<dbReference type="InterPro" id="IPR039470">
    <property type="entry name" value="Nuc_deoxyri_tr2"/>
</dbReference>
<reference evidence="2" key="1">
    <citation type="journal article" date="2020" name="Stud. Mycol.">
        <title>101 Dothideomycetes genomes: A test case for predicting lifestyles and emergence of pathogens.</title>
        <authorList>
            <person name="Haridas S."/>
            <person name="Albert R."/>
            <person name="Binder M."/>
            <person name="Bloem J."/>
            <person name="LaButti K."/>
            <person name="Salamov A."/>
            <person name="Andreopoulos B."/>
            <person name="Baker S."/>
            <person name="Barry K."/>
            <person name="Bills G."/>
            <person name="Bluhm B."/>
            <person name="Cannon C."/>
            <person name="Castanera R."/>
            <person name="Culley D."/>
            <person name="Daum C."/>
            <person name="Ezra D."/>
            <person name="Gonzalez J."/>
            <person name="Henrissat B."/>
            <person name="Kuo A."/>
            <person name="Liang C."/>
            <person name="Lipzen A."/>
            <person name="Lutzoni F."/>
            <person name="Magnuson J."/>
            <person name="Mondo S."/>
            <person name="Nolan M."/>
            <person name="Ohm R."/>
            <person name="Pangilinan J."/>
            <person name="Park H.-J."/>
            <person name="Ramirez L."/>
            <person name="Alfaro M."/>
            <person name="Sun H."/>
            <person name="Tritt A."/>
            <person name="Yoshinaga Y."/>
            <person name="Zwiers L.-H."/>
            <person name="Turgeon B."/>
            <person name="Goodwin S."/>
            <person name="Spatafora J."/>
            <person name="Crous P."/>
            <person name="Grigoriev I."/>
        </authorList>
    </citation>
    <scope>NUCLEOTIDE SEQUENCE [LARGE SCALE GENOMIC DNA]</scope>
    <source>
        <strain evidence="2">CBS 304.66</strain>
    </source>
</reference>
<evidence type="ECO:0000313" key="1">
    <source>
        <dbReference type="EMBL" id="KAF2259076.1"/>
    </source>
</evidence>
<dbReference type="Proteomes" id="UP000800093">
    <property type="component" value="Unassembled WGS sequence"/>
</dbReference>
<dbReference type="EMBL" id="ML986723">
    <property type="protein sequence ID" value="KAF2259076.1"/>
    <property type="molecule type" value="Genomic_DNA"/>
</dbReference>
<dbReference type="Gene3D" id="3.40.50.450">
    <property type="match status" value="1"/>
</dbReference>
<gene>
    <name evidence="1" type="ORF">CC78DRAFT_84856</name>
</gene>
<accession>A0A9P4N568</accession>